<name>A0ACC3P0Z0_PHAVU</name>
<keyword evidence="2" id="KW-1185">Reference proteome</keyword>
<dbReference type="EMBL" id="MU967755">
    <property type="protein sequence ID" value="KAK6646216.1"/>
    <property type="molecule type" value="Genomic_DNA"/>
</dbReference>
<dbReference type="Proteomes" id="UP000000226">
    <property type="component" value="Unassembled WGS sequence"/>
</dbReference>
<evidence type="ECO:0000313" key="2">
    <source>
        <dbReference type="Proteomes" id="UP000000226"/>
    </source>
</evidence>
<sequence length="979" mass="112155">MVDQQIIGVVASVVSSKRYDVFLSFRGEDTRKKFTSHLYDALKQKEVETFIDYRLEKGEEISTTLTQVIEDSHISIVIFSENYASSKWCLGELSKIMECKKEKGQIVIPVFYDIDPSHVRKQTGSYEKFFVTHKGEPMCNKWKAALTEAANLAAYDSQTYRVESELIKDIVEDVLQKMAAIYPNCHKGLVGIEEKYEKIESLLKVGSNEVKILGIWGMGGIGKTSLARALYEKLSGEFEGHCFLENVREESDKHGEKALRNKLFSELLGNKNHCYDAGFSVTQFVLSRLGRKKVFVVLDDVATSEQLENLIEDFDFLGLGSRVIVTSRNKQIFSQVDKIYEVKELSFHHSLQLFSLTVFREKQPKHGYEEVSRRATFYCKGVPLALKVLGASLGSRSKAAWECELRKLQKFPNKKIHSVLKLSYDGLDHSQKDIFLDIACFFRGNQRDRVTNILEAFDFSAISGIEVLLDRALITISGANQLEMHDLIQEMGWEVVHQECIKDPGRRTRLWKHEEVHDVFKYNRGSEVTEGIILDLSKLIEDLYLSSDFLAKMSNVRFFKIHSWSKFNIFNVYLPNGLNTLSHKMRYLHWDGFCLESLPSNFCAEQLVELCMRCTKLKKLWDGVQNLVNLKTIDLWGSRDLIEIPDLSKAKKLENVSLCYCESLCQVQVHSKSLRVLNLYGCSSLRKFSVTSEELTRLSLAFTAICSIPSSIWHKRKLQALNLTGCCNLQELTDEPRIYGSLTVLASNAAENIKSLSTLRMLWLDDCKKLVSLPMLPPSLEKLSASNCTSLDSYMTQRLVLQHMLQSRIPYLRKHYLRCYDEEYLLPGEHVSDECGFHTTGSSMTIPCLWKTELYGFIYCIILSKGSLLLSEVSCSVYQDGIRVGRFQRLLEYESLTSNHVLYMYHDINEFDTITEVHGHFFSNITFIFETSEASIQEFGIFPIYGSESELKLVGSREVFESKFSTQIFKSTTYLDKYA</sequence>
<gene>
    <name evidence="1" type="ORF">PHAVU_L002637</name>
</gene>
<proteinExistence type="predicted"/>
<evidence type="ECO:0000313" key="1">
    <source>
        <dbReference type="EMBL" id="KAK6646216.1"/>
    </source>
</evidence>
<accession>A0ACC3P0Z0</accession>
<reference evidence="1" key="1">
    <citation type="submission" date="2023-07" db="EMBL/GenBank/DDBJ databases">
        <title>WGS assembly of Phaseolus vulgaris.</title>
        <authorList>
            <person name="Schmutz J."/>
            <person name="Mcclean P."/>
            <person name="Shu S."/>
            <person name="Cregan P."/>
            <person name="Rokhsar D."/>
            <person name="Jackson S."/>
        </authorList>
    </citation>
    <scope>NUCLEOTIDE SEQUENCE</scope>
</reference>
<comment type="caution">
    <text evidence="1">The sequence shown here is derived from an EMBL/GenBank/DDBJ whole genome shotgun (WGS) entry which is preliminary data.</text>
</comment>
<protein>
    <submittedName>
        <fullName evidence="1">Uncharacterized protein</fullName>
    </submittedName>
</protein>
<organism evidence="1 2">
    <name type="scientific">Phaseolus vulgaris</name>
    <name type="common">Kidney bean</name>
    <name type="synonym">French bean</name>
    <dbReference type="NCBI Taxonomy" id="3885"/>
    <lineage>
        <taxon>Eukaryota</taxon>
        <taxon>Viridiplantae</taxon>
        <taxon>Streptophyta</taxon>
        <taxon>Embryophyta</taxon>
        <taxon>Tracheophyta</taxon>
        <taxon>Spermatophyta</taxon>
        <taxon>Magnoliopsida</taxon>
        <taxon>eudicotyledons</taxon>
        <taxon>Gunneridae</taxon>
        <taxon>Pentapetalae</taxon>
        <taxon>rosids</taxon>
        <taxon>fabids</taxon>
        <taxon>Fabales</taxon>
        <taxon>Fabaceae</taxon>
        <taxon>Papilionoideae</taxon>
        <taxon>50 kb inversion clade</taxon>
        <taxon>NPAAA clade</taxon>
        <taxon>indigoferoid/millettioid clade</taxon>
        <taxon>Phaseoleae</taxon>
        <taxon>Phaseolus</taxon>
    </lineage>
</organism>